<evidence type="ECO:0000313" key="2">
    <source>
        <dbReference type="Proteomes" id="UP001431209"/>
    </source>
</evidence>
<name>A0AAW2YKE8_9EUKA</name>
<dbReference type="Proteomes" id="UP001431209">
    <property type="component" value="Unassembled WGS sequence"/>
</dbReference>
<dbReference type="EMBL" id="JAOPGA020000182">
    <property type="protein sequence ID" value="KAL0477475.1"/>
    <property type="molecule type" value="Genomic_DNA"/>
</dbReference>
<dbReference type="AlphaFoldDB" id="A0AAW2YKE8"/>
<protein>
    <submittedName>
        <fullName evidence="1">Uncharacterized protein</fullName>
    </submittedName>
</protein>
<proteinExistence type="predicted"/>
<evidence type="ECO:0000313" key="1">
    <source>
        <dbReference type="EMBL" id="KAL0477475.1"/>
    </source>
</evidence>
<comment type="caution">
    <text evidence="1">The sequence shown here is derived from an EMBL/GenBank/DDBJ whole genome shotgun (WGS) entry which is preliminary data.</text>
</comment>
<organism evidence="1 2">
    <name type="scientific">Acrasis kona</name>
    <dbReference type="NCBI Taxonomy" id="1008807"/>
    <lineage>
        <taxon>Eukaryota</taxon>
        <taxon>Discoba</taxon>
        <taxon>Heterolobosea</taxon>
        <taxon>Tetramitia</taxon>
        <taxon>Eutetramitia</taxon>
        <taxon>Acrasidae</taxon>
        <taxon>Acrasis</taxon>
    </lineage>
</organism>
<keyword evidence="2" id="KW-1185">Reference proteome</keyword>
<reference evidence="1 2" key="1">
    <citation type="submission" date="2024-03" db="EMBL/GenBank/DDBJ databases">
        <title>The Acrasis kona genome and developmental transcriptomes reveal deep origins of eukaryotic multicellular pathways.</title>
        <authorList>
            <person name="Sheikh S."/>
            <person name="Fu C.-J."/>
            <person name="Brown M.W."/>
            <person name="Baldauf S.L."/>
        </authorList>
    </citation>
    <scope>NUCLEOTIDE SEQUENCE [LARGE SCALE GENOMIC DNA]</scope>
    <source>
        <strain evidence="1 2">ATCC MYA-3509</strain>
    </source>
</reference>
<gene>
    <name evidence="1" type="ORF">AKO1_008194</name>
</gene>
<sequence length="262" mass="29791">MNLKKRGKGRKGSLDSDDIDCLLQPCCIEHCDRYGTRLLSSLRDEYNLKPEHSGRVCEGHYRRDLRSYKRKHSSYVPNIVSCVQKKACNAALYPESVSHTSTAKSPPKVFEDNFNPKEHFNITTKYNRPLPIDICKPLQSIKCKSSLPIVIPKVEQVAYDLNDDTMLPAPIQDFQTRNRDSMIVDEGVRASNRLEEIRPRVEDKKKFLLPSISQLCSSPGIPSGFAYIESPSCARDGNGCNYEHENIFKQFCNFVLKTESAI</sequence>
<accession>A0AAW2YKE8</accession>